<evidence type="ECO:0000256" key="18">
    <source>
        <dbReference type="PIRSR" id="PIRSR000882-1"/>
    </source>
</evidence>
<evidence type="ECO:0000256" key="17">
    <source>
        <dbReference type="PIRNR" id="PIRNR000882"/>
    </source>
</evidence>
<dbReference type="SMART" id="SM01347">
    <property type="entry name" value="Mre11_DNA_bind"/>
    <property type="match status" value="1"/>
</dbReference>
<evidence type="ECO:0000256" key="2">
    <source>
        <dbReference type="ARBA" id="ARBA00004123"/>
    </source>
</evidence>
<dbReference type="InterPro" id="IPR004843">
    <property type="entry name" value="Calcineurin-like_PHP"/>
</dbReference>
<evidence type="ECO:0000256" key="5">
    <source>
        <dbReference type="ARBA" id="ARBA00022454"/>
    </source>
</evidence>
<dbReference type="PANTHER" id="PTHR10139:SF1">
    <property type="entry name" value="DOUBLE-STRAND BREAK REPAIR PROTEIN MRE11"/>
    <property type="match status" value="1"/>
</dbReference>
<keyword evidence="12 17" id="KW-0234">DNA repair</keyword>
<feature type="region of interest" description="Disordered" evidence="20">
    <location>
        <begin position="521"/>
        <end position="728"/>
    </location>
</feature>
<feature type="compositionally biased region" description="Low complexity" evidence="20">
    <location>
        <begin position="667"/>
        <end position="682"/>
    </location>
</feature>
<comment type="function">
    <text evidence="17">Core component of the MRN complex, which plays a central role in double-strand break (DSB) repair, DNA recombination, maintenance of telomere integrity and meiosis. The MRN complex is involved in the repair of DNA double-strand breaks (DSBs) via homologous recombination (HR), an error-free mechanism which primarily occurs during S and G2 phases. The complex (1) mediates the end resection of damaged DNA, which generates proper single-stranded DNA, a key initial steps in HR, and is (2) required for the recruitment of other repair factors and efficient activation of ATM and ATR upon DNA damage. Within the MRN complex, MRE11 possesses both single-strand endonuclease activity and double-strand-specific 3'-5' exonuclease activity. MRE11 first endonucleolytically cleaves the 5' strand at DNA DSB ends to prevent non-homologous end joining (NHEJ) and licence HR. It then generates a single-stranded DNA gap via 3' to 5' exonucleolytic degradation, which is required for single-strand invasion and recombination.</text>
</comment>
<comment type="subunit">
    <text evidence="16">Component of the MRN complex composed of two heterodimers RAD50 and MRE11 associated with a single NBS1.</text>
</comment>
<accession>A0AAN6PF90</accession>
<dbReference type="Pfam" id="PF04152">
    <property type="entry name" value="Mre11_DNA_bind"/>
    <property type="match status" value="1"/>
</dbReference>
<dbReference type="GO" id="GO:0031573">
    <property type="term" value="P:mitotic intra-S DNA damage checkpoint signaling"/>
    <property type="evidence" value="ECO:0007669"/>
    <property type="project" value="TreeGrafter"/>
</dbReference>
<dbReference type="GO" id="GO:0097552">
    <property type="term" value="P:mitochondrial double-strand break repair via homologous recombination"/>
    <property type="evidence" value="ECO:0007669"/>
    <property type="project" value="TreeGrafter"/>
</dbReference>
<dbReference type="SUPFAM" id="SSF56300">
    <property type="entry name" value="Metallo-dependent phosphatases"/>
    <property type="match status" value="1"/>
</dbReference>
<dbReference type="Gene3D" id="3.30.110.110">
    <property type="entry name" value="Mre11, capping domain"/>
    <property type="match status" value="1"/>
</dbReference>
<dbReference type="NCBIfam" id="TIGR00583">
    <property type="entry name" value="mre11"/>
    <property type="match status" value="1"/>
</dbReference>
<evidence type="ECO:0000256" key="13">
    <source>
        <dbReference type="ARBA" id="ARBA00023211"/>
    </source>
</evidence>
<dbReference type="GO" id="GO:0035861">
    <property type="term" value="C:site of double-strand break"/>
    <property type="evidence" value="ECO:0007669"/>
    <property type="project" value="TreeGrafter"/>
</dbReference>
<dbReference type="GO" id="GO:0030145">
    <property type="term" value="F:manganese ion binding"/>
    <property type="evidence" value="ECO:0007669"/>
    <property type="project" value="UniProtKB-UniRule"/>
</dbReference>
<proteinExistence type="inferred from homology"/>
<dbReference type="PANTHER" id="PTHR10139">
    <property type="entry name" value="DOUBLE-STRAND BREAK REPAIR PROTEIN MRE11"/>
    <property type="match status" value="1"/>
</dbReference>
<keyword evidence="9 17" id="KW-0227">DNA damage</keyword>
<comment type="caution">
    <text evidence="22">The sequence shown here is derived from an EMBL/GenBank/DDBJ whole genome shotgun (WGS) entry which is preliminary data.</text>
</comment>
<dbReference type="GO" id="GO:0042138">
    <property type="term" value="P:meiotic DNA double-strand break formation"/>
    <property type="evidence" value="ECO:0007669"/>
    <property type="project" value="TreeGrafter"/>
</dbReference>
<comment type="subcellular location">
    <subcellularLocation>
        <location evidence="3">Chromosome</location>
    </subcellularLocation>
    <subcellularLocation>
        <location evidence="2 17">Nucleus</location>
    </subcellularLocation>
</comment>
<dbReference type="CDD" id="cd00840">
    <property type="entry name" value="MPP_Mre11_N"/>
    <property type="match status" value="1"/>
</dbReference>
<sequence>MPQDSDPDTIRILVSTDNHVGFEERDPIRKDDSWRTFDEIMQLARARDVDMVLLGGDLFHDNKPSRKSMYQVMRSLRKNCLGLKPCELEFLSDAAEVFEGAFPHVNYQDPDINISIPVFSIHGNHDDPSGDGHYCSLDLLQVAGLVNYFGRVPEADNIQVKPILLQKGKTKLALYGLSNVRDERMHRTFRDNKVRFYRPGQQKADFFNLLAVHQNHYAHTPTSYLPENMLPDFLDLVIWGHEHECLIDPQRNSETGFHVMQPGSSVATSLVPGEAVTKQVAILSLTGKSFEVDKVPLKTVRPFVTQEITLASDKRFKGLEKKQDNRQEITKRLMLIVDEMIEEASAKWQSIHGEGEMHEDDDDGQPLPLIRLKVEYTAPEGSKFEVENPQRFSNRFAGKVANQNDVVYFYRKKAGTSRKVKGANALLASVAEALESVDTVKVDTLVQEFFAQQSLKILPQAPFGDAVNQFVSKDDKHAVEMFVIDSLSSQVKGLLQLDDDKITEGLDAHIDDFRKVMEKSFVSGQQKQAQRKRRFKEKPEGWDSDLDGHWTAQAGAIEEVPASPEPATGRGRGRARPTSGLAFSDGDEELPQDEPSAPKVPAKRAAAKTTRTTKKTAPAKKAAAPKKAPARGRRKANPFQDSEEEEEEEDEEDVVMEDDDVEPEPPARAAPARSTRSRGGAAKTRQSTLNFSQSQKPKASQKAIEISDDEISEDDAFELMPATRSRRR</sequence>
<reference evidence="23" key="1">
    <citation type="journal article" date="2023" name="Mol. Phylogenet. Evol.">
        <title>Genome-scale phylogeny and comparative genomics of the fungal order Sordariales.</title>
        <authorList>
            <person name="Hensen N."/>
            <person name="Bonometti L."/>
            <person name="Westerberg I."/>
            <person name="Brannstrom I.O."/>
            <person name="Guillou S."/>
            <person name="Cros-Aarteil S."/>
            <person name="Calhoun S."/>
            <person name="Haridas S."/>
            <person name="Kuo A."/>
            <person name="Mondo S."/>
            <person name="Pangilinan J."/>
            <person name="Riley R."/>
            <person name="LaButti K."/>
            <person name="Andreopoulos B."/>
            <person name="Lipzen A."/>
            <person name="Chen C."/>
            <person name="Yan M."/>
            <person name="Daum C."/>
            <person name="Ng V."/>
            <person name="Clum A."/>
            <person name="Steindorff A."/>
            <person name="Ohm R.A."/>
            <person name="Martin F."/>
            <person name="Silar P."/>
            <person name="Natvig D.O."/>
            <person name="Lalanne C."/>
            <person name="Gautier V."/>
            <person name="Ament-Velasquez S.L."/>
            <person name="Kruys A."/>
            <person name="Hutchinson M.I."/>
            <person name="Powell A.J."/>
            <person name="Barry K."/>
            <person name="Miller A.N."/>
            <person name="Grigoriev I.V."/>
            <person name="Debuchy R."/>
            <person name="Gladieux P."/>
            <person name="Hiltunen Thoren M."/>
            <person name="Johannesson H."/>
        </authorList>
    </citation>
    <scope>NUCLEOTIDE SEQUENCE [LARGE SCALE GENOMIC DNA]</scope>
    <source>
        <strain evidence="23">CBS 284.82</strain>
    </source>
</reference>
<keyword evidence="10 17" id="KW-0378">Hydrolase</keyword>
<dbReference type="GO" id="GO:0000724">
    <property type="term" value="P:double-strand break repair via homologous recombination"/>
    <property type="evidence" value="ECO:0007669"/>
    <property type="project" value="TreeGrafter"/>
</dbReference>
<keyword evidence="14 17" id="KW-0539">Nucleus</keyword>
<dbReference type="InterPro" id="IPR038487">
    <property type="entry name" value="Mre11_capping_dom"/>
</dbReference>
<dbReference type="GO" id="GO:0030870">
    <property type="term" value="C:Mre11 complex"/>
    <property type="evidence" value="ECO:0007669"/>
    <property type="project" value="UniProtKB-UniRule"/>
</dbReference>
<evidence type="ECO:0000256" key="7">
    <source>
        <dbReference type="ARBA" id="ARBA00022723"/>
    </source>
</evidence>
<evidence type="ECO:0000256" key="10">
    <source>
        <dbReference type="ARBA" id="ARBA00022801"/>
    </source>
</evidence>
<evidence type="ECO:0000256" key="6">
    <source>
        <dbReference type="ARBA" id="ARBA00022722"/>
    </source>
</evidence>
<feature type="compositionally biased region" description="Polar residues" evidence="20">
    <location>
        <begin position="684"/>
        <end position="698"/>
    </location>
</feature>
<dbReference type="Pfam" id="PF00149">
    <property type="entry name" value="Metallophos"/>
    <property type="match status" value="1"/>
</dbReference>
<dbReference type="AlphaFoldDB" id="A0AAN6PF90"/>
<dbReference type="GO" id="GO:0000014">
    <property type="term" value="F:single-stranded DNA endodeoxyribonuclease activity"/>
    <property type="evidence" value="ECO:0007669"/>
    <property type="project" value="TreeGrafter"/>
</dbReference>
<keyword evidence="13 17" id="KW-0464">Manganese</keyword>
<dbReference type="InterPro" id="IPR041796">
    <property type="entry name" value="Mre11_N"/>
</dbReference>
<evidence type="ECO:0000256" key="11">
    <source>
        <dbReference type="ARBA" id="ARBA00022839"/>
    </source>
</evidence>
<feature type="compositionally biased region" description="Acidic residues" evidence="20">
    <location>
        <begin position="641"/>
        <end position="663"/>
    </location>
</feature>
<dbReference type="InterPro" id="IPR007281">
    <property type="entry name" value="Mre11_DNA-bd"/>
</dbReference>
<dbReference type="InterPro" id="IPR029052">
    <property type="entry name" value="Metallo-depent_PP-like"/>
</dbReference>
<evidence type="ECO:0000256" key="8">
    <source>
        <dbReference type="ARBA" id="ARBA00022759"/>
    </source>
</evidence>
<dbReference type="InterPro" id="IPR003701">
    <property type="entry name" value="Mre11"/>
</dbReference>
<keyword evidence="15 17" id="KW-0469">Meiosis</keyword>
<evidence type="ECO:0000313" key="22">
    <source>
        <dbReference type="EMBL" id="KAK4038895.1"/>
    </source>
</evidence>
<dbReference type="PIRSF" id="PIRSF000882">
    <property type="entry name" value="DSB_repair_MRE11"/>
    <property type="match status" value="1"/>
</dbReference>
<dbReference type="GO" id="GO:0000723">
    <property type="term" value="P:telomere maintenance"/>
    <property type="evidence" value="ECO:0007669"/>
    <property type="project" value="TreeGrafter"/>
</dbReference>
<gene>
    <name evidence="22" type="ORF">C8A01DRAFT_47535</name>
</gene>
<evidence type="ECO:0000256" key="1">
    <source>
        <dbReference type="ARBA" id="ARBA00001936"/>
    </source>
</evidence>
<keyword evidence="5" id="KW-0158">Chromosome</keyword>
<evidence type="ECO:0000313" key="23">
    <source>
        <dbReference type="Proteomes" id="UP001303115"/>
    </source>
</evidence>
<feature type="domain" description="Mre11 DNA-binding" evidence="21">
    <location>
        <begin position="290"/>
        <end position="470"/>
    </location>
</feature>
<comment type="similarity">
    <text evidence="4 17 19">Belongs to the MRE11/RAD32 family.</text>
</comment>
<evidence type="ECO:0000256" key="3">
    <source>
        <dbReference type="ARBA" id="ARBA00004286"/>
    </source>
</evidence>
<dbReference type="EMBL" id="MU854416">
    <property type="protein sequence ID" value="KAK4038895.1"/>
    <property type="molecule type" value="Genomic_DNA"/>
</dbReference>
<dbReference type="Gene3D" id="3.60.21.10">
    <property type="match status" value="1"/>
</dbReference>
<evidence type="ECO:0000256" key="12">
    <source>
        <dbReference type="ARBA" id="ARBA00023204"/>
    </source>
</evidence>
<evidence type="ECO:0000256" key="14">
    <source>
        <dbReference type="ARBA" id="ARBA00023242"/>
    </source>
</evidence>
<comment type="cofactor">
    <cofactor evidence="1 17">
        <name>Mn(2+)</name>
        <dbReference type="ChEBI" id="CHEBI:29035"/>
    </cofactor>
</comment>
<evidence type="ECO:0000256" key="20">
    <source>
        <dbReference type="SAM" id="MobiDB-lite"/>
    </source>
</evidence>
<evidence type="ECO:0000256" key="16">
    <source>
        <dbReference type="ARBA" id="ARBA00064981"/>
    </source>
</evidence>
<organism evidence="22 23">
    <name type="scientific">Parachaetomium inaequale</name>
    <dbReference type="NCBI Taxonomy" id="2588326"/>
    <lineage>
        <taxon>Eukaryota</taxon>
        <taxon>Fungi</taxon>
        <taxon>Dikarya</taxon>
        <taxon>Ascomycota</taxon>
        <taxon>Pezizomycotina</taxon>
        <taxon>Sordariomycetes</taxon>
        <taxon>Sordariomycetidae</taxon>
        <taxon>Sordariales</taxon>
        <taxon>Chaetomiaceae</taxon>
        <taxon>Parachaetomium</taxon>
    </lineage>
</organism>
<protein>
    <recommendedName>
        <fullName evidence="17">Double-strand break repair protein</fullName>
    </recommendedName>
</protein>
<keyword evidence="22" id="KW-0238">DNA-binding</keyword>
<dbReference type="FunFam" id="3.60.21.10:FF:000011">
    <property type="entry name" value="Double-strand break repair protein"/>
    <property type="match status" value="1"/>
</dbReference>
<keyword evidence="7" id="KW-0479">Metal-binding</keyword>
<dbReference type="GO" id="GO:0008296">
    <property type="term" value="F:3'-5'-DNA exonuclease activity"/>
    <property type="evidence" value="ECO:0007669"/>
    <property type="project" value="InterPro"/>
</dbReference>
<keyword evidence="11 17" id="KW-0269">Exonuclease</keyword>
<dbReference type="Proteomes" id="UP001303115">
    <property type="component" value="Unassembled WGS sequence"/>
</dbReference>
<dbReference type="GO" id="GO:0006303">
    <property type="term" value="P:double-strand break repair via nonhomologous end joining"/>
    <property type="evidence" value="ECO:0007669"/>
    <property type="project" value="TreeGrafter"/>
</dbReference>
<dbReference type="GO" id="GO:0003677">
    <property type="term" value="F:DNA binding"/>
    <property type="evidence" value="ECO:0007669"/>
    <property type="project" value="UniProtKB-KW"/>
</dbReference>
<feature type="compositionally biased region" description="Basic residues" evidence="20">
    <location>
        <begin position="601"/>
        <end position="618"/>
    </location>
</feature>
<evidence type="ECO:0000259" key="21">
    <source>
        <dbReference type="SMART" id="SM01347"/>
    </source>
</evidence>
<feature type="compositionally biased region" description="Acidic residues" evidence="20">
    <location>
        <begin position="706"/>
        <end position="717"/>
    </location>
</feature>
<keyword evidence="6 17" id="KW-0540">Nuclease</keyword>
<feature type="active site" description="Proton donor" evidence="18">
    <location>
        <position position="125"/>
    </location>
</feature>
<dbReference type="GO" id="GO:0007095">
    <property type="term" value="P:mitotic G2 DNA damage checkpoint signaling"/>
    <property type="evidence" value="ECO:0007669"/>
    <property type="project" value="TreeGrafter"/>
</dbReference>
<keyword evidence="8 17" id="KW-0255">Endonuclease</keyword>
<name>A0AAN6PF90_9PEZI</name>
<evidence type="ECO:0000256" key="19">
    <source>
        <dbReference type="RuleBase" id="RU003447"/>
    </source>
</evidence>
<keyword evidence="23" id="KW-1185">Reference proteome</keyword>
<evidence type="ECO:0000256" key="9">
    <source>
        <dbReference type="ARBA" id="ARBA00022763"/>
    </source>
</evidence>
<evidence type="ECO:0000256" key="4">
    <source>
        <dbReference type="ARBA" id="ARBA00009028"/>
    </source>
</evidence>
<evidence type="ECO:0000256" key="15">
    <source>
        <dbReference type="ARBA" id="ARBA00023254"/>
    </source>
</evidence>